<evidence type="ECO:0000313" key="1">
    <source>
        <dbReference type="EMBL" id="CRK92538.1"/>
    </source>
</evidence>
<sequence>MFGYANVIQRINLFRYIFVKLAAFDASSHICSKDLMYSPPVDLIKIRKGIERKEKEKRNIPPGIRIFPIMCVCVWLNDVVLTRSNPKGDSRKAEKTSKDSFMDKRWFAVVSYKAICNFVKSKRIFSTFSK</sequence>
<proteinExistence type="predicted"/>
<dbReference type="OrthoDB" id="21085at2759"/>
<organism evidence="1 2">
    <name type="scientific">Clunio marinus</name>
    <dbReference type="NCBI Taxonomy" id="568069"/>
    <lineage>
        <taxon>Eukaryota</taxon>
        <taxon>Metazoa</taxon>
        <taxon>Ecdysozoa</taxon>
        <taxon>Arthropoda</taxon>
        <taxon>Hexapoda</taxon>
        <taxon>Insecta</taxon>
        <taxon>Pterygota</taxon>
        <taxon>Neoptera</taxon>
        <taxon>Endopterygota</taxon>
        <taxon>Diptera</taxon>
        <taxon>Nematocera</taxon>
        <taxon>Chironomoidea</taxon>
        <taxon>Chironomidae</taxon>
        <taxon>Clunio</taxon>
    </lineage>
</organism>
<gene>
    <name evidence="1" type="ORF">CLUMA_CG006090</name>
</gene>
<keyword evidence="2" id="KW-1185">Reference proteome</keyword>
<dbReference type="AlphaFoldDB" id="A0A1J1HYA5"/>
<name>A0A1J1HYA5_9DIPT</name>
<accession>A0A1J1HYA5</accession>
<evidence type="ECO:0000313" key="2">
    <source>
        <dbReference type="Proteomes" id="UP000183832"/>
    </source>
</evidence>
<reference evidence="1 2" key="1">
    <citation type="submission" date="2015-04" db="EMBL/GenBank/DDBJ databases">
        <authorList>
            <person name="Syromyatnikov M.Y."/>
            <person name="Popov V.N."/>
        </authorList>
    </citation>
    <scope>NUCLEOTIDE SEQUENCE [LARGE SCALE GENOMIC DNA]</scope>
</reference>
<protein>
    <submittedName>
        <fullName evidence="1">CLUMA_CG006090, isoform A</fullName>
    </submittedName>
</protein>
<dbReference type="EMBL" id="CVRI01000030">
    <property type="protein sequence ID" value="CRK92538.1"/>
    <property type="molecule type" value="Genomic_DNA"/>
</dbReference>
<dbReference type="Proteomes" id="UP000183832">
    <property type="component" value="Unassembled WGS sequence"/>
</dbReference>